<name>A0A0F9P781_9ZZZZ</name>
<dbReference type="InterPro" id="IPR036388">
    <property type="entry name" value="WH-like_DNA-bd_sf"/>
</dbReference>
<accession>A0A0F9P781</accession>
<gene>
    <name evidence="1" type="ORF">LCGC14_1173640</name>
</gene>
<evidence type="ECO:0000313" key="1">
    <source>
        <dbReference type="EMBL" id="KKM96880.1"/>
    </source>
</evidence>
<organism evidence="1">
    <name type="scientific">marine sediment metagenome</name>
    <dbReference type="NCBI Taxonomy" id="412755"/>
    <lineage>
        <taxon>unclassified sequences</taxon>
        <taxon>metagenomes</taxon>
        <taxon>ecological metagenomes</taxon>
    </lineage>
</organism>
<protein>
    <recommendedName>
        <fullName evidence="2">Transposase IS3/IS911 family protein</fullName>
    </recommendedName>
</protein>
<dbReference type="SUPFAM" id="SSF48295">
    <property type="entry name" value="TrpR-like"/>
    <property type="match status" value="1"/>
</dbReference>
<evidence type="ECO:0008006" key="2">
    <source>
        <dbReference type="Google" id="ProtNLM"/>
    </source>
</evidence>
<dbReference type="Gene3D" id="1.10.10.10">
    <property type="entry name" value="Winged helix-like DNA-binding domain superfamily/Winged helix DNA-binding domain"/>
    <property type="match status" value="1"/>
</dbReference>
<dbReference type="InterPro" id="IPR010921">
    <property type="entry name" value="Trp_repressor/repl_initiator"/>
</dbReference>
<sequence>MQEETCVKMEERRKIRRISKNQKTEIVLALLRGESIEELSRTNSVTVYEIAQWRDSFLDGGSKGLMRQARNNGREAELERIIGRQQIEIELLKKKTKGFGRNNGNT</sequence>
<dbReference type="AlphaFoldDB" id="A0A0F9P781"/>
<reference evidence="1" key="1">
    <citation type="journal article" date="2015" name="Nature">
        <title>Complex archaea that bridge the gap between prokaryotes and eukaryotes.</title>
        <authorList>
            <person name="Spang A."/>
            <person name="Saw J.H."/>
            <person name="Jorgensen S.L."/>
            <person name="Zaremba-Niedzwiedzka K."/>
            <person name="Martijn J."/>
            <person name="Lind A.E."/>
            <person name="van Eijk R."/>
            <person name="Schleper C."/>
            <person name="Guy L."/>
            <person name="Ettema T.J."/>
        </authorList>
    </citation>
    <scope>NUCLEOTIDE SEQUENCE</scope>
</reference>
<proteinExistence type="predicted"/>
<dbReference type="GO" id="GO:0043565">
    <property type="term" value="F:sequence-specific DNA binding"/>
    <property type="evidence" value="ECO:0007669"/>
    <property type="project" value="InterPro"/>
</dbReference>
<comment type="caution">
    <text evidence="1">The sequence shown here is derived from an EMBL/GenBank/DDBJ whole genome shotgun (WGS) entry which is preliminary data.</text>
</comment>
<dbReference type="EMBL" id="LAZR01005822">
    <property type="protein sequence ID" value="KKM96880.1"/>
    <property type="molecule type" value="Genomic_DNA"/>
</dbReference>